<keyword evidence="7" id="KW-1185">Reference proteome</keyword>
<dbReference type="GO" id="GO:0017004">
    <property type="term" value="P:cytochrome complex assembly"/>
    <property type="evidence" value="ECO:0007669"/>
    <property type="project" value="UniProtKB-KW"/>
</dbReference>
<dbReference type="Proteomes" id="UP000827284">
    <property type="component" value="Unassembled WGS sequence"/>
</dbReference>
<organism evidence="6 7">
    <name type="scientific">Entomortierella parvispora</name>
    <dbReference type="NCBI Taxonomy" id="205924"/>
    <lineage>
        <taxon>Eukaryota</taxon>
        <taxon>Fungi</taxon>
        <taxon>Fungi incertae sedis</taxon>
        <taxon>Mucoromycota</taxon>
        <taxon>Mortierellomycotina</taxon>
        <taxon>Mortierellomycetes</taxon>
        <taxon>Mortierellales</taxon>
        <taxon>Mortierellaceae</taxon>
        <taxon>Entomortierella</taxon>
    </lineage>
</organism>
<evidence type="ECO:0000259" key="5">
    <source>
        <dbReference type="PROSITE" id="PS51352"/>
    </source>
</evidence>
<dbReference type="CDD" id="cd02966">
    <property type="entry name" value="TlpA_like_family"/>
    <property type="match status" value="1"/>
</dbReference>
<dbReference type="PANTHER" id="PTHR42852:SF6">
    <property type="entry name" value="THIOL:DISULFIDE INTERCHANGE PROTEIN DSBE"/>
    <property type="match status" value="1"/>
</dbReference>
<dbReference type="InterPro" id="IPR050553">
    <property type="entry name" value="Thioredoxin_ResA/DsbE_sf"/>
</dbReference>
<evidence type="ECO:0000313" key="7">
    <source>
        <dbReference type="Proteomes" id="UP000827284"/>
    </source>
</evidence>
<dbReference type="Pfam" id="PF00085">
    <property type="entry name" value="Thioredoxin"/>
    <property type="match status" value="1"/>
</dbReference>
<evidence type="ECO:0000256" key="4">
    <source>
        <dbReference type="ARBA" id="ARBA00023284"/>
    </source>
</evidence>
<dbReference type="OrthoDB" id="2121326at2759"/>
<dbReference type="SUPFAM" id="SSF52833">
    <property type="entry name" value="Thioredoxin-like"/>
    <property type="match status" value="1"/>
</dbReference>
<dbReference type="AlphaFoldDB" id="A0A9P3LZH2"/>
<keyword evidence="3" id="KW-1015">Disulfide bond</keyword>
<reference evidence="6" key="2">
    <citation type="journal article" date="2022" name="Microbiol. Resour. Announc.">
        <title>Whole-Genome Sequence of Entomortierella parvispora E1425, a Mucoromycotan Fungus Associated with Burkholderiaceae-Related Endosymbiotic Bacteria.</title>
        <authorList>
            <person name="Herlambang A."/>
            <person name="Guo Y."/>
            <person name="Takashima Y."/>
            <person name="Narisawa K."/>
            <person name="Ohta H."/>
            <person name="Nishizawa T."/>
        </authorList>
    </citation>
    <scope>NUCLEOTIDE SEQUENCE</scope>
    <source>
        <strain evidence="6">E1425</strain>
    </source>
</reference>
<dbReference type="Gene3D" id="3.40.30.10">
    <property type="entry name" value="Glutaredoxin"/>
    <property type="match status" value="1"/>
</dbReference>
<evidence type="ECO:0000256" key="2">
    <source>
        <dbReference type="ARBA" id="ARBA00022748"/>
    </source>
</evidence>
<protein>
    <recommendedName>
        <fullName evidence="5">Thioredoxin domain-containing protein</fullName>
    </recommendedName>
</protein>
<gene>
    <name evidence="6" type="ORF">EMPS_08537</name>
</gene>
<comment type="subcellular location">
    <subcellularLocation>
        <location evidence="1">Cell envelope</location>
    </subcellularLocation>
</comment>
<keyword evidence="4" id="KW-0676">Redox-active center</keyword>
<dbReference type="PANTHER" id="PTHR42852">
    <property type="entry name" value="THIOL:DISULFIDE INTERCHANGE PROTEIN DSBE"/>
    <property type="match status" value="1"/>
</dbReference>
<dbReference type="InterPro" id="IPR036249">
    <property type="entry name" value="Thioredoxin-like_sf"/>
</dbReference>
<comment type="caution">
    <text evidence="6">The sequence shown here is derived from an EMBL/GenBank/DDBJ whole genome shotgun (WGS) entry which is preliminary data.</text>
</comment>
<dbReference type="EMBL" id="BQFW01000012">
    <property type="protein sequence ID" value="GJJ76178.1"/>
    <property type="molecule type" value="Genomic_DNA"/>
</dbReference>
<feature type="domain" description="Thioredoxin" evidence="5">
    <location>
        <begin position="75"/>
        <end position="240"/>
    </location>
</feature>
<keyword evidence="2" id="KW-0201">Cytochrome c-type biogenesis</keyword>
<evidence type="ECO:0000256" key="3">
    <source>
        <dbReference type="ARBA" id="ARBA00023157"/>
    </source>
</evidence>
<accession>A0A9P3LZH2</accession>
<evidence type="ECO:0000313" key="6">
    <source>
        <dbReference type="EMBL" id="GJJ76178.1"/>
    </source>
</evidence>
<sequence>MSSEPVSKEKLYHQLYIEILYRPFKEKHGDKWEEQPFWEAVKVFKIKAREIGYDDPLERLPHYGRNSFEQVRDKLKAGPPPYNLDGWKSPFIGQKLDVLPVLGVLDHAVGTKYEGKERIVILDFWATWCKPCVQLATELSEISEKQAGRVAVIGVNNEDIFGMGAKRSVDEVKEFLQSSADFRYSLYIDVDHYARDNVYRKTEFPPIPCVVLVVDGEVMYAGSSSQLEKFLGEAVKALYPSEE</sequence>
<evidence type="ECO:0000256" key="1">
    <source>
        <dbReference type="ARBA" id="ARBA00004196"/>
    </source>
</evidence>
<name>A0A9P3LZH2_9FUNG</name>
<dbReference type="InterPro" id="IPR013766">
    <property type="entry name" value="Thioredoxin_domain"/>
</dbReference>
<dbReference type="PROSITE" id="PS51352">
    <property type="entry name" value="THIOREDOXIN_2"/>
    <property type="match status" value="1"/>
</dbReference>
<proteinExistence type="predicted"/>
<reference evidence="6" key="1">
    <citation type="submission" date="2021-11" db="EMBL/GenBank/DDBJ databases">
        <authorList>
            <person name="Herlambang A."/>
            <person name="Guo Y."/>
            <person name="Takashima Y."/>
            <person name="Nishizawa T."/>
        </authorList>
    </citation>
    <scope>NUCLEOTIDE SEQUENCE</scope>
    <source>
        <strain evidence="6">E1425</strain>
    </source>
</reference>